<dbReference type="InterPro" id="IPR053750">
    <property type="entry name" value="PDCD10_Homolog"/>
</dbReference>
<reference evidence="8" key="1">
    <citation type="submission" date="2018-07" db="EMBL/GenBank/DDBJ databases">
        <authorList>
            <person name="Quirk P.G."/>
            <person name="Krulwich T.A."/>
        </authorList>
    </citation>
    <scope>NUCLEOTIDE SEQUENCE</scope>
</reference>
<evidence type="ECO:0000256" key="1">
    <source>
        <dbReference type="ARBA" id="ARBA00004202"/>
    </source>
</evidence>
<keyword evidence="5" id="KW-0963">Cytoplasm</keyword>
<dbReference type="GO" id="GO:0019901">
    <property type="term" value="F:protein kinase binding"/>
    <property type="evidence" value="ECO:0007669"/>
    <property type="project" value="TreeGrafter"/>
</dbReference>
<dbReference type="GO" id="GO:1903358">
    <property type="term" value="P:regulation of Golgi organization"/>
    <property type="evidence" value="ECO:0007669"/>
    <property type="project" value="TreeGrafter"/>
</dbReference>
<dbReference type="GO" id="GO:0005886">
    <property type="term" value="C:plasma membrane"/>
    <property type="evidence" value="ECO:0007669"/>
    <property type="project" value="UniProtKB-SubCell"/>
</dbReference>
<evidence type="ECO:0000256" key="3">
    <source>
        <dbReference type="ARBA" id="ARBA00009181"/>
    </source>
</evidence>
<dbReference type="AlphaFoldDB" id="A0A336LXP9"/>
<dbReference type="GO" id="GO:0090443">
    <property type="term" value="C:FAR/SIN/STRIPAK complex"/>
    <property type="evidence" value="ECO:0007669"/>
    <property type="project" value="TreeGrafter"/>
</dbReference>
<dbReference type="PANTHER" id="PTHR13250:SF1">
    <property type="entry name" value="PROGRAMMED CELL DEATH PROTEIN 10"/>
    <property type="match status" value="1"/>
</dbReference>
<dbReference type="VEuPathDB" id="VectorBase:CSON007464"/>
<sequence length="210" mass="23579">MTMGESSVITSLTWPAIIRPILTQLERHDVVASQTLRAALLKAEQSQPGVAYDLVMGIIRKTELNVNINESLLRLQGSVSETDLVEYRLNRSEDAFQELNKKSAALKRILSRIPDEITDRKTFLETIKEIASAIKKLLDAVNEVVGFIPGSSGKQAVEQRKKEFVKYSKKFSTTLKEYFKEGQANAVFISALYLIHQTNQIMGTTKSKCE</sequence>
<feature type="domain" description="Programmed cell death protein 10 dimerisation" evidence="7">
    <location>
        <begin position="7"/>
        <end position="65"/>
    </location>
</feature>
<evidence type="ECO:0000256" key="4">
    <source>
        <dbReference type="ARBA" id="ARBA00022475"/>
    </source>
</evidence>
<proteinExistence type="inferred from homology"/>
<dbReference type="GO" id="GO:0005737">
    <property type="term" value="C:cytoplasm"/>
    <property type="evidence" value="ECO:0007669"/>
    <property type="project" value="UniProtKB-SubCell"/>
</dbReference>
<dbReference type="InterPro" id="IPR009652">
    <property type="entry name" value="PDCD10"/>
</dbReference>
<evidence type="ECO:0000256" key="2">
    <source>
        <dbReference type="ARBA" id="ARBA00004496"/>
    </source>
</evidence>
<comment type="subcellular location">
    <subcellularLocation>
        <location evidence="1">Cell membrane</location>
        <topology evidence="1">Peripheral membrane protein</topology>
    </subcellularLocation>
    <subcellularLocation>
        <location evidence="2">Cytoplasm</location>
    </subcellularLocation>
</comment>
<evidence type="ECO:0000256" key="5">
    <source>
        <dbReference type="ARBA" id="ARBA00022490"/>
    </source>
</evidence>
<keyword evidence="6" id="KW-0472">Membrane</keyword>
<dbReference type="OMA" id="YQCLYSG"/>
<comment type="similarity">
    <text evidence="3">Belongs to the PDCD10 family.</text>
</comment>
<evidence type="ECO:0000256" key="6">
    <source>
        <dbReference type="ARBA" id="ARBA00023136"/>
    </source>
</evidence>
<gene>
    <name evidence="8" type="primary">CSON007464</name>
</gene>
<accession>A0A336LXP9</accession>
<dbReference type="Gene3D" id="1.20.120.1950">
    <property type="match status" value="1"/>
</dbReference>
<keyword evidence="4" id="KW-1003">Cell membrane</keyword>
<evidence type="ECO:0000259" key="7">
    <source>
        <dbReference type="Pfam" id="PF20929"/>
    </source>
</evidence>
<name>A0A336LXP9_CULSO</name>
<dbReference type="InterPro" id="IPR048288">
    <property type="entry name" value="PDCD10_N"/>
</dbReference>
<dbReference type="Pfam" id="PF06840">
    <property type="entry name" value="PDC10_C"/>
    <property type="match status" value="1"/>
</dbReference>
<evidence type="ECO:0000313" key="8">
    <source>
        <dbReference type="EMBL" id="SSX22744.1"/>
    </source>
</evidence>
<organism evidence="8">
    <name type="scientific">Culicoides sonorensis</name>
    <name type="common">Biting midge</name>
    <dbReference type="NCBI Taxonomy" id="179676"/>
    <lineage>
        <taxon>Eukaryota</taxon>
        <taxon>Metazoa</taxon>
        <taxon>Ecdysozoa</taxon>
        <taxon>Arthropoda</taxon>
        <taxon>Hexapoda</taxon>
        <taxon>Insecta</taxon>
        <taxon>Pterygota</taxon>
        <taxon>Neoptera</taxon>
        <taxon>Endopterygota</taxon>
        <taxon>Diptera</taxon>
        <taxon>Nematocera</taxon>
        <taxon>Chironomoidea</taxon>
        <taxon>Ceratopogonidae</taxon>
        <taxon>Ceratopogoninae</taxon>
        <taxon>Culicoides</taxon>
        <taxon>Monoculicoides</taxon>
    </lineage>
</organism>
<dbReference type="EMBL" id="UFQT01000281">
    <property type="protein sequence ID" value="SSX22744.1"/>
    <property type="molecule type" value="Genomic_DNA"/>
</dbReference>
<protein>
    <submittedName>
        <fullName evidence="8">CSON007464 protein</fullName>
    </submittedName>
</protein>
<dbReference type="Pfam" id="PF20929">
    <property type="entry name" value="PDCD10_N"/>
    <property type="match status" value="1"/>
</dbReference>
<dbReference type="PANTHER" id="PTHR13250">
    <property type="entry name" value="TF-1 CELL APOPTOSIS RELATED PROTEIN-15"/>
    <property type="match status" value="1"/>
</dbReference>